<organism evidence="2">
    <name type="scientific">Oryza brachyantha</name>
    <name type="common">malo sina</name>
    <dbReference type="NCBI Taxonomy" id="4533"/>
    <lineage>
        <taxon>Eukaryota</taxon>
        <taxon>Viridiplantae</taxon>
        <taxon>Streptophyta</taxon>
        <taxon>Embryophyta</taxon>
        <taxon>Tracheophyta</taxon>
        <taxon>Spermatophyta</taxon>
        <taxon>Magnoliopsida</taxon>
        <taxon>Liliopsida</taxon>
        <taxon>Poales</taxon>
        <taxon>Poaceae</taxon>
        <taxon>BOP clade</taxon>
        <taxon>Oryzoideae</taxon>
        <taxon>Oryzeae</taxon>
        <taxon>Oryzinae</taxon>
        <taxon>Oryza</taxon>
    </lineage>
</organism>
<dbReference type="AlphaFoldDB" id="J3LP44"/>
<dbReference type="Proteomes" id="UP000006038">
    <property type="component" value="Chromosome 3"/>
</dbReference>
<reference evidence="2" key="1">
    <citation type="journal article" date="2013" name="Nat. Commun.">
        <title>Whole-genome sequencing of Oryza brachyantha reveals mechanisms underlying Oryza genome evolution.</title>
        <authorList>
            <person name="Chen J."/>
            <person name="Huang Q."/>
            <person name="Gao D."/>
            <person name="Wang J."/>
            <person name="Lang Y."/>
            <person name="Liu T."/>
            <person name="Li B."/>
            <person name="Bai Z."/>
            <person name="Luis Goicoechea J."/>
            <person name="Liang C."/>
            <person name="Chen C."/>
            <person name="Zhang W."/>
            <person name="Sun S."/>
            <person name="Liao Y."/>
            <person name="Zhang X."/>
            <person name="Yang L."/>
            <person name="Song C."/>
            <person name="Wang M."/>
            <person name="Shi J."/>
            <person name="Liu G."/>
            <person name="Liu J."/>
            <person name="Zhou H."/>
            <person name="Zhou W."/>
            <person name="Yu Q."/>
            <person name="An N."/>
            <person name="Chen Y."/>
            <person name="Cai Q."/>
            <person name="Wang B."/>
            <person name="Liu B."/>
            <person name="Min J."/>
            <person name="Huang Y."/>
            <person name="Wu H."/>
            <person name="Li Z."/>
            <person name="Zhang Y."/>
            <person name="Yin Y."/>
            <person name="Song W."/>
            <person name="Jiang J."/>
            <person name="Jackson S.A."/>
            <person name="Wing R.A."/>
            <person name="Wang J."/>
            <person name="Chen M."/>
        </authorList>
    </citation>
    <scope>NUCLEOTIDE SEQUENCE [LARGE SCALE GENOMIC DNA]</scope>
    <source>
        <strain evidence="2">cv. IRGC 101232</strain>
    </source>
</reference>
<dbReference type="HOGENOM" id="CLU_1542434_0_0_1"/>
<accession>J3LP44</accession>
<keyword evidence="1" id="KW-1133">Transmembrane helix</keyword>
<dbReference type="EnsemblPlants" id="OB03G28200.1">
    <property type="protein sequence ID" value="OB03G28200.1"/>
    <property type="gene ID" value="OB03G28200"/>
</dbReference>
<evidence type="ECO:0000313" key="2">
    <source>
        <dbReference type="EnsemblPlants" id="OB03G28200.1"/>
    </source>
</evidence>
<proteinExistence type="predicted"/>
<keyword evidence="3" id="KW-1185">Reference proteome</keyword>
<name>J3LP44_ORYBR</name>
<dbReference type="Gramene" id="OB03G28200.1">
    <property type="protein sequence ID" value="OB03G28200.1"/>
    <property type="gene ID" value="OB03G28200"/>
</dbReference>
<protein>
    <submittedName>
        <fullName evidence="2">Uncharacterized protein</fullName>
    </submittedName>
</protein>
<evidence type="ECO:0000313" key="3">
    <source>
        <dbReference type="Proteomes" id="UP000006038"/>
    </source>
</evidence>
<keyword evidence="1" id="KW-0472">Membrane</keyword>
<keyword evidence="1" id="KW-0812">Transmembrane</keyword>
<sequence>MIISQLPLPPLISIVTCLILMFLLFLLLGLYSHICLLFDLWLLWLRCCSNAGNHSITTRWKHNIPNPLTWCLLIWLPMFVKKAFSNHLFLLECHRPKPPLPRVCVPVHHHPFDLGNRTMVTSSHNSRGHLSNANRNRFPLGCHENHLLPYFNVILKSEQPGDHELRAIANSIHS</sequence>
<feature type="transmembrane region" description="Helical" evidence="1">
    <location>
        <begin position="12"/>
        <end position="44"/>
    </location>
</feature>
<evidence type="ECO:0000256" key="1">
    <source>
        <dbReference type="SAM" id="Phobius"/>
    </source>
</evidence>
<reference evidence="2" key="2">
    <citation type="submission" date="2013-04" db="UniProtKB">
        <authorList>
            <consortium name="EnsemblPlants"/>
        </authorList>
    </citation>
    <scope>IDENTIFICATION</scope>
</reference>